<dbReference type="GO" id="GO:0006260">
    <property type="term" value="P:DNA replication"/>
    <property type="evidence" value="ECO:0007669"/>
    <property type="project" value="InterPro"/>
</dbReference>
<sequence>MKPIDKLLPRLAKVREVASSQWVARCPAHADQHPSLRIRELNDGKVLVKCWAGCSAQDVCGAVGLTLRDLFVSDGYQRHQRSPSLKAQLHEHLIVQIGAVFQRQGMELSPEDRARYEQAKRRLGID</sequence>
<dbReference type="EMBL" id="JACAQE010000005">
    <property type="protein sequence ID" value="NWC15315.1"/>
    <property type="molecule type" value="Genomic_DNA"/>
</dbReference>
<dbReference type="InterPro" id="IPR036977">
    <property type="entry name" value="DNA_primase_Znf_CHC2"/>
</dbReference>
<dbReference type="AlphaFoldDB" id="A0A7Y7XZR6"/>
<protein>
    <submittedName>
        <fullName evidence="1">Virulence-associated protein E</fullName>
    </submittedName>
</protein>
<dbReference type="GO" id="GO:0008270">
    <property type="term" value="F:zinc ion binding"/>
    <property type="evidence" value="ECO:0007669"/>
    <property type="project" value="InterPro"/>
</dbReference>
<gene>
    <name evidence="1" type="ORF">HX845_16740</name>
</gene>
<organism evidence="1 2">
    <name type="scientific">Pseudomonas gingeri</name>
    <dbReference type="NCBI Taxonomy" id="117681"/>
    <lineage>
        <taxon>Bacteria</taxon>
        <taxon>Pseudomonadati</taxon>
        <taxon>Pseudomonadota</taxon>
        <taxon>Gammaproteobacteria</taxon>
        <taxon>Pseudomonadales</taxon>
        <taxon>Pseudomonadaceae</taxon>
        <taxon>Pseudomonas</taxon>
    </lineage>
</organism>
<proteinExistence type="predicted"/>
<dbReference type="GO" id="GO:0003677">
    <property type="term" value="F:DNA binding"/>
    <property type="evidence" value="ECO:0007669"/>
    <property type="project" value="InterPro"/>
</dbReference>
<reference evidence="1 2" key="1">
    <citation type="submission" date="2020-04" db="EMBL/GenBank/DDBJ databases">
        <title>Molecular characterization of pseudomonads from Agaricus bisporus reveal novel blotch 2 pathogens in Western Europe.</title>
        <authorList>
            <person name="Taparia T."/>
            <person name="Krijger M."/>
            <person name="Haynes E."/>
            <person name="Elpinstone J.G."/>
            <person name="Noble R."/>
            <person name="Van Der Wolf J."/>
        </authorList>
    </citation>
    <scope>NUCLEOTIDE SEQUENCE [LARGE SCALE GENOMIC DNA]</scope>
    <source>
        <strain evidence="1 2">IPO3738</strain>
    </source>
</reference>
<dbReference type="Gene3D" id="3.90.580.10">
    <property type="entry name" value="Zinc finger, CHC2-type domain"/>
    <property type="match status" value="1"/>
</dbReference>
<dbReference type="RefSeq" id="WP_017123737.1">
    <property type="nucleotide sequence ID" value="NZ_JACAQE010000005.1"/>
</dbReference>
<evidence type="ECO:0000313" key="2">
    <source>
        <dbReference type="Proteomes" id="UP000517547"/>
    </source>
</evidence>
<name>A0A7Y7XZR6_9PSED</name>
<comment type="caution">
    <text evidence="1">The sequence shown here is derived from an EMBL/GenBank/DDBJ whole genome shotgun (WGS) entry which is preliminary data.</text>
</comment>
<dbReference type="Proteomes" id="UP000517547">
    <property type="component" value="Unassembled WGS sequence"/>
</dbReference>
<evidence type="ECO:0000313" key="1">
    <source>
        <dbReference type="EMBL" id="NWC15315.1"/>
    </source>
</evidence>
<accession>A0A7Y7XZR6</accession>